<dbReference type="PANTHER" id="PTHR36848:SF2">
    <property type="entry name" value="SECRETED PROTEIN"/>
    <property type="match status" value="1"/>
</dbReference>
<dbReference type="AlphaFoldDB" id="A0A4Q2L425"/>
<dbReference type="OrthoDB" id="9761519at2"/>
<dbReference type="Proteomes" id="UP000293865">
    <property type="component" value="Unassembled WGS sequence"/>
</dbReference>
<gene>
    <name evidence="1" type="ORF">ESP51_08275</name>
</gene>
<organism evidence="1 2">
    <name type="scientific">Agromyces albus</name>
    <dbReference type="NCBI Taxonomy" id="205332"/>
    <lineage>
        <taxon>Bacteria</taxon>
        <taxon>Bacillati</taxon>
        <taxon>Actinomycetota</taxon>
        <taxon>Actinomycetes</taxon>
        <taxon>Micrococcales</taxon>
        <taxon>Microbacteriaceae</taxon>
        <taxon>Agromyces</taxon>
    </lineage>
</organism>
<evidence type="ECO:0000313" key="2">
    <source>
        <dbReference type="Proteomes" id="UP000293865"/>
    </source>
</evidence>
<proteinExistence type="predicted"/>
<reference evidence="1 2" key="1">
    <citation type="submission" date="2019-01" db="EMBL/GenBank/DDBJ databases">
        <title>Agromyces.</title>
        <authorList>
            <person name="Li J."/>
        </authorList>
    </citation>
    <scope>NUCLEOTIDE SEQUENCE [LARGE SCALE GENOMIC DNA]</scope>
    <source>
        <strain evidence="1 2">DSM 15934</strain>
    </source>
</reference>
<sequence length="928" mass="100182">MPPDDVHLHLPARRDALSADRFNTPELSDRPGMRWWWQSPLPPAELVRELHAIADAGFGEVEIAFSPGFWADDAQRAALGAVLAEAELLGVGVAMTLGSEWPVRTPNTTKGTKHAAQELQYGVTRIAGGEAQTVPLPPAFDDTERGRPSRLLAVTAARVLTWGAAPTIVPSEQPFGPRTVIVPPEASTVLDSGSLVDLTAQVEDGSVAWSPREGEWALFAFWSRDSEQGATSFLDRAAAAAAMEYLDEHQIGPENLDLLRRAGTELFEDSLELNADSLFWSPGLLDRFRERHGYDPTPYLPVLFAQGMCRYWVPNEEPTPDFDLDNGIGARIRRDYYRLVTDLYISDHLLLVQEWSVGHGLRHKAQVAYGQNLEPVRSNREFVRAGGRAEAESLNSGDRAPVRRDHPNWRFALDWQRSIVGGAHQGGATRISTELGAQFGAAFALTLGDLRQMLDKEWAAGITKPFVHGFGTQGPDAPWPTQSRFADFVADTWNDTHYPEWQNWRPLTDYWARGTLVLETGTPRTDVAIYRDAFLTTAARGFGEEDFTAPAGLADTEALERSGYSVQYLDPIGLADADAIGADGTLFPDGPSYRALLVDERAIAPAAAEALADAAERGLRVVFVGEPPSGDSGFGGGDEGRSDLVREAVGRALFLPGVARVEEMSQAAAALRDLGVVPRASWQGPPLLTQWREAGNRRYVLVYNPEGQARSVELSLEGQGAVQELDLVSGVSSAFRFTSVWGRTLLTLDLPALGLRVLELDLTAGEIENLLADSVQGAELPLAAWQLRVETEEPEASRTIELEGQGPADWRSVEALSGLSGIGTYSALVARAGKGATGSVLELGDLAGSAVVRIGSRQFGPAYVSGSVVDLGDALAGEGESEIEIEVCTSLRNAVVASGRIQGPHGVAVPQGLIGPVRVRTYSTRGIE</sequence>
<evidence type="ECO:0008006" key="3">
    <source>
        <dbReference type="Google" id="ProtNLM"/>
    </source>
</evidence>
<accession>A0A4Q2L425</accession>
<evidence type="ECO:0000313" key="1">
    <source>
        <dbReference type="EMBL" id="RXZ71203.1"/>
    </source>
</evidence>
<dbReference type="PANTHER" id="PTHR36848">
    <property type="entry name" value="DNA-BINDING PROTEIN (PUTATIVE SECRETED PROTEIN)-RELATED"/>
    <property type="match status" value="1"/>
</dbReference>
<dbReference type="InterPro" id="IPR053161">
    <property type="entry name" value="Ulvan_degrading_GH"/>
</dbReference>
<dbReference type="EMBL" id="SDPN01000012">
    <property type="protein sequence ID" value="RXZ71203.1"/>
    <property type="molecule type" value="Genomic_DNA"/>
</dbReference>
<protein>
    <recommendedName>
        <fullName evidence="3">Glycoside hydrolase</fullName>
    </recommendedName>
</protein>
<name>A0A4Q2L425_9MICO</name>
<dbReference type="RefSeq" id="WP_129520434.1">
    <property type="nucleotide sequence ID" value="NZ_SDPN01000012.1"/>
</dbReference>
<dbReference type="Pfam" id="PF17132">
    <property type="entry name" value="Glyco_hydro_106"/>
    <property type="match status" value="1"/>
</dbReference>
<comment type="caution">
    <text evidence="1">The sequence shown here is derived from an EMBL/GenBank/DDBJ whole genome shotgun (WGS) entry which is preliminary data.</text>
</comment>
<keyword evidence="2" id="KW-1185">Reference proteome</keyword>